<dbReference type="OrthoDB" id="9795222at2"/>
<keyword evidence="3 9" id="KW-0378">Hydrolase</keyword>
<evidence type="ECO:0000313" key="10">
    <source>
        <dbReference type="EMBL" id="QBN20463.1"/>
    </source>
</evidence>
<evidence type="ECO:0000256" key="2">
    <source>
        <dbReference type="ARBA" id="ARBA00022737"/>
    </source>
</evidence>
<dbReference type="GO" id="GO:0004650">
    <property type="term" value="F:polygalacturonase activity"/>
    <property type="evidence" value="ECO:0007669"/>
    <property type="project" value="InterPro"/>
</dbReference>
<comment type="function">
    <text evidence="8">Pectinolytic enzyme involved in the degradation of xylogalacturonan (xga), a galacturonan backbone heavily substituted with xylose, and which is one important component of the hairy regions of pectin. Activity requires a galacturonic acid backbone substituted with xylose.</text>
</comment>
<evidence type="ECO:0000256" key="9">
    <source>
        <dbReference type="RuleBase" id="RU361169"/>
    </source>
</evidence>
<evidence type="ECO:0000256" key="6">
    <source>
        <dbReference type="ARBA" id="ARBA00023295"/>
    </source>
</evidence>
<dbReference type="InterPro" id="IPR000743">
    <property type="entry name" value="Glyco_hydro_28"/>
</dbReference>
<sequence length="540" mass="59625">MFLLLINLLYSLLNSIKMPTQFNSIRNKKFKSKAVATLQYILFFGLLVNTLNAKITDSIGDVTLHPSVINLEKIKGLKESTIFDLTVNGQNAFVYHSREIMDQYEHIKQLKSISYQGVSYVNFSMSSTVKLQINSLNGKASSWKILPKRADVKVDETTNSIIFTLNKPEKFVISAVVDGLEQSIIISAEKPETNIPSKTDKGVLYLGPGIHQYGQAWDPFVNGIHTVYVAGGAILEATIKSNKKNNVKILGRGILSQSFVTHAEESSSNEKAREQEWDADWLGVVFTDSQNIVIDGITIMNSPSYQLEVANCNNVKINNIKLCGFGEHNNDGIHTYGNTILVEDSFIASNDDRVCITGLFDKENGTDNLQWDGSNELTGVSVSNITLRNMVFWGLDNNGADIMLTWNGAGYAKNILVENAVSLTGTNKAFIAARHGGSADIHDLIFRNITLYHSNLFDVEIGESNYQGAGGGKLRNLLLENFTIHANFKDIGKQLKGESKASNIEGIIFKNIITNDGVLTDLNQIKLISNEFVSNLKAVK</sequence>
<keyword evidence="2" id="KW-0677">Repeat</keyword>
<comment type="similarity">
    <text evidence="1 9">Belongs to the glycosyl hydrolase 28 family.</text>
</comment>
<name>A0A4P6YIX2_9FLAO</name>
<proteinExistence type="inferred from homology"/>
<evidence type="ECO:0000313" key="11">
    <source>
        <dbReference type="Proteomes" id="UP000291124"/>
    </source>
</evidence>
<dbReference type="Gene3D" id="2.160.20.10">
    <property type="entry name" value="Single-stranded right-handed beta-helix, Pectin lyase-like"/>
    <property type="match status" value="1"/>
</dbReference>
<keyword evidence="6 9" id="KW-0326">Glycosidase</keyword>
<reference evidence="11" key="1">
    <citation type="submission" date="2019-03" db="EMBL/GenBank/DDBJ databases">
        <title>Flavobacterium sp.</title>
        <authorList>
            <person name="Kim H."/>
        </authorList>
    </citation>
    <scope>NUCLEOTIDE SEQUENCE [LARGE SCALE GENOMIC DNA]</scope>
    <source>
        <strain evidence="11">GS13</strain>
    </source>
</reference>
<dbReference type="AlphaFoldDB" id="A0A4P6YIX2"/>
<evidence type="ECO:0000256" key="5">
    <source>
        <dbReference type="ARBA" id="ARBA00023277"/>
    </source>
</evidence>
<dbReference type="EMBL" id="CP037933">
    <property type="protein sequence ID" value="QBN20463.1"/>
    <property type="molecule type" value="Genomic_DNA"/>
</dbReference>
<protein>
    <recommendedName>
        <fullName evidence="12">Glycoside hydrolase</fullName>
    </recommendedName>
</protein>
<evidence type="ECO:0000256" key="8">
    <source>
        <dbReference type="ARBA" id="ARBA00037278"/>
    </source>
</evidence>
<evidence type="ECO:0000256" key="4">
    <source>
        <dbReference type="ARBA" id="ARBA00023180"/>
    </source>
</evidence>
<accession>A0A4P6YIX2</accession>
<keyword evidence="7" id="KW-0624">Polysaccharide degradation</keyword>
<dbReference type="PANTHER" id="PTHR31736">
    <property type="match status" value="1"/>
</dbReference>
<dbReference type="InterPro" id="IPR011050">
    <property type="entry name" value="Pectin_lyase_fold/virulence"/>
</dbReference>
<dbReference type="InterPro" id="IPR012334">
    <property type="entry name" value="Pectin_lyas_fold"/>
</dbReference>
<dbReference type="KEGG" id="fnk:E1750_17260"/>
<dbReference type="GO" id="GO:0000272">
    <property type="term" value="P:polysaccharide catabolic process"/>
    <property type="evidence" value="ECO:0007669"/>
    <property type="project" value="UniProtKB-KW"/>
</dbReference>
<dbReference type="Pfam" id="PF00295">
    <property type="entry name" value="Glyco_hydro_28"/>
    <property type="match status" value="1"/>
</dbReference>
<organism evidence="10 11">
    <name type="scientific">Flavobacterium nackdongense</name>
    <dbReference type="NCBI Taxonomy" id="2547394"/>
    <lineage>
        <taxon>Bacteria</taxon>
        <taxon>Pseudomonadati</taxon>
        <taxon>Bacteroidota</taxon>
        <taxon>Flavobacteriia</taxon>
        <taxon>Flavobacteriales</taxon>
        <taxon>Flavobacteriaceae</taxon>
        <taxon>Flavobacterium</taxon>
    </lineage>
</organism>
<evidence type="ECO:0000256" key="7">
    <source>
        <dbReference type="ARBA" id="ARBA00023326"/>
    </source>
</evidence>
<keyword evidence="4" id="KW-0325">Glycoprotein</keyword>
<keyword evidence="5" id="KW-0119">Carbohydrate metabolism</keyword>
<evidence type="ECO:0008006" key="12">
    <source>
        <dbReference type="Google" id="ProtNLM"/>
    </source>
</evidence>
<evidence type="ECO:0000256" key="1">
    <source>
        <dbReference type="ARBA" id="ARBA00008834"/>
    </source>
</evidence>
<evidence type="ECO:0000256" key="3">
    <source>
        <dbReference type="ARBA" id="ARBA00022801"/>
    </source>
</evidence>
<dbReference type="Proteomes" id="UP000291124">
    <property type="component" value="Chromosome"/>
</dbReference>
<keyword evidence="11" id="KW-1185">Reference proteome</keyword>
<dbReference type="PANTHER" id="PTHR31736:SF9">
    <property type="entry name" value="ENDO-XYLOGALACTURONAN HYDROLASE A-RELATED"/>
    <property type="match status" value="1"/>
</dbReference>
<gene>
    <name evidence="10" type="ORF">E1750_17260</name>
</gene>
<dbReference type="SUPFAM" id="SSF51126">
    <property type="entry name" value="Pectin lyase-like"/>
    <property type="match status" value="1"/>
</dbReference>